<accession>A0ABU0JVR3</accession>
<evidence type="ECO:0000313" key="2">
    <source>
        <dbReference type="Proteomes" id="UP001224418"/>
    </source>
</evidence>
<organism evidence="1 2">
    <name type="scientific">Hathewaya limosa</name>
    <name type="common">Clostridium limosum</name>
    <dbReference type="NCBI Taxonomy" id="1536"/>
    <lineage>
        <taxon>Bacteria</taxon>
        <taxon>Bacillati</taxon>
        <taxon>Bacillota</taxon>
        <taxon>Clostridia</taxon>
        <taxon>Eubacteriales</taxon>
        <taxon>Clostridiaceae</taxon>
        <taxon>Hathewaya</taxon>
    </lineage>
</organism>
<proteinExistence type="predicted"/>
<comment type="caution">
    <text evidence="1">The sequence shown here is derived from an EMBL/GenBank/DDBJ whole genome shotgun (WGS) entry which is preliminary data.</text>
</comment>
<protein>
    <submittedName>
        <fullName evidence="1">Uncharacterized protein</fullName>
    </submittedName>
</protein>
<name>A0ABU0JVR3_HATLI</name>
<reference evidence="1 2" key="1">
    <citation type="submission" date="2023-07" db="EMBL/GenBank/DDBJ databases">
        <title>Genomic Encyclopedia of Type Strains, Phase IV (KMG-IV): sequencing the most valuable type-strain genomes for metagenomic binning, comparative biology and taxonomic classification.</title>
        <authorList>
            <person name="Goeker M."/>
        </authorList>
    </citation>
    <scope>NUCLEOTIDE SEQUENCE [LARGE SCALE GENOMIC DNA]</scope>
    <source>
        <strain evidence="1 2">DSM 1400</strain>
    </source>
</reference>
<dbReference type="Proteomes" id="UP001224418">
    <property type="component" value="Unassembled WGS sequence"/>
</dbReference>
<dbReference type="EMBL" id="JAUSWN010000017">
    <property type="protein sequence ID" value="MDQ0480326.1"/>
    <property type="molecule type" value="Genomic_DNA"/>
</dbReference>
<gene>
    <name evidence="1" type="ORF">QOZ93_002074</name>
</gene>
<keyword evidence="2" id="KW-1185">Reference proteome</keyword>
<sequence length="30" mass="3580">MITENPIVFRRMHNKNDIFFFLSAKNPEGI</sequence>
<evidence type="ECO:0000313" key="1">
    <source>
        <dbReference type="EMBL" id="MDQ0480326.1"/>
    </source>
</evidence>